<name>A0A183B4A5_9TREM</name>
<keyword evidence="2" id="KW-0012">Acyltransferase</keyword>
<evidence type="ECO:0000259" key="4">
    <source>
        <dbReference type="Pfam" id="PF00755"/>
    </source>
</evidence>
<reference evidence="7" key="1">
    <citation type="submission" date="2016-06" db="UniProtKB">
        <authorList>
            <consortium name="WormBaseParasite"/>
        </authorList>
    </citation>
    <scope>IDENTIFICATION</scope>
</reference>
<dbReference type="Gene3D" id="1.10.275.20">
    <property type="entry name" value="Choline/Carnitine o-acyltransferase"/>
    <property type="match status" value="1"/>
</dbReference>
<sequence>MACTQGCLIRYHTVARFSTTALKRAANSGKDAALKKSVLTTDHFQSSLPVLKVPALEDTILRYLKSQEAILDPEQLKKTTRAAKKFLKIRGPALQKTVMEFARTNTHTSYITKMWFDMYLSDRRPVVLTHNPVIVFKDTERGPGYEQPSIRATNLIHGILRFAKLLRSNTLKPDVFHLDPRKSDTPFFHQTMRFVPKSVATYAAYMFKAFPLDMSQYPSMFNGTRIPKPSRDELFSESSAKHIAVIHKGQTYIFDVMDEHGALISPKRLLASLEFILSQPDLLHTPGVGTITAMSRDDAYVARQRLVRLGNAANLKLIDSAFILLVLDDTDISDPSSLVSIIHAYCFPLRLFTELGSLFANM</sequence>
<dbReference type="PANTHER" id="PTHR22589:SF16">
    <property type="entry name" value="CARNITINE O-PALMITOYLTRANSFERASE 2, MITOCHONDRIAL"/>
    <property type="match status" value="1"/>
</dbReference>
<dbReference type="InterPro" id="IPR042231">
    <property type="entry name" value="Cho/carn_acyl_trans_2"/>
</dbReference>
<dbReference type="InterPro" id="IPR039551">
    <property type="entry name" value="Cho/carn_acyl_trans"/>
</dbReference>
<feature type="domain" description="Choline/carnitine acyltransferase" evidence="4">
    <location>
        <begin position="52"/>
        <end position="332"/>
    </location>
</feature>
<comment type="pathway">
    <text evidence="1">Lipid metabolism; fatty acid beta-oxidation.</text>
</comment>
<dbReference type="WBParaSite" id="ECPE_0001408001-mRNA-1">
    <property type="protein sequence ID" value="ECPE_0001408001-mRNA-1"/>
    <property type="gene ID" value="ECPE_0001408001"/>
</dbReference>
<dbReference type="SUPFAM" id="SSF52777">
    <property type="entry name" value="CoA-dependent acyltransferases"/>
    <property type="match status" value="1"/>
</dbReference>
<organism evidence="7">
    <name type="scientific">Echinostoma caproni</name>
    <dbReference type="NCBI Taxonomy" id="27848"/>
    <lineage>
        <taxon>Eukaryota</taxon>
        <taxon>Metazoa</taxon>
        <taxon>Spiralia</taxon>
        <taxon>Lophotrochozoa</taxon>
        <taxon>Platyhelminthes</taxon>
        <taxon>Trematoda</taxon>
        <taxon>Digenea</taxon>
        <taxon>Plagiorchiida</taxon>
        <taxon>Echinostomata</taxon>
        <taxon>Echinostomatoidea</taxon>
        <taxon>Echinostomatidae</taxon>
        <taxon>Echinostoma</taxon>
    </lineage>
</organism>
<dbReference type="Gene3D" id="1.20.1280.180">
    <property type="match status" value="1"/>
</dbReference>
<dbReference type="EMBL" id="UZAN01056561">
    <property type="protein sequence ID" value="VDP91315.1"/>
    <property type="molecule type" value="Genomic_DNA"/>
</dbReference>
<dbReference type="GO" id="GO:0004095">
    <property type="term" value="F:carnitine O-palmitoyltransferase activity"/>
    <property type="evidence" value="ECO:0007669"/>
    <property type="project" value="TreeGrafter"/>
</dbReference>
<reference evidence="5 6" key="2">
    <citation type="submission" date="2018-11" db="EMBL/GenBank/DDBJ databases">
        <authorList>
            <consortium name="Pathogen Informatics"/>
        </authorList>
    </citation>
    <scope>NUCLEOTIDE SEQUENCE [LARGE SCALE GENOMIC DNA]</scope>
    <source>
        <strain evidence="5 6">Egypt</strain>
    </source>
</reference>
<evidence type="ECO:0000256" key="3">
    <source>
        <dbReference type="ARBA" id="ARBA00048999"/>
    </source>
</evidence>
<dbReference type="Gene3D" id="3.30.559.70">
    <property type="entry name" value="Choline/Carnitine o-acyltransferase, domain 2"/>
    <property type="match status" value="1"/>
</dbReference>
<dbReference type="Pfam" id="PF00755">
    <property type="entry name" value="Carn_acyltransf"/>
    <property type="match status" value="1"/>
</dbReference>
<dbReference type="GO" id="GO:0005739">
    <property type="term" value="C:mitochondrion"/>
    <property type="evidence" value="ECO:0007669"/>
    <property type="project" value="TreeGrafter"/>
</dbReference>
<evidence type="ECO:0000256" key="1">
    <source>
        <dbReference type="ARBA" id="ARBA00005005"/>
    </source>
</evidence>
<dbReference type="Proteomes" id="UP000272942">
    <property type="component" value="Unassembled WGS sequence"/>
</dbReference>
<dbReference type="PANTHER" id="PTHR22589">
    <property type="entry name" value="CARNITINE O-ACYLTRANSFERASE"/>
    <property type="match status" value="1"/>
</dbReference>
<evidence type="ECO:0000313" key="6">
    <source>
        <dbReference type="Proteomes" id="UP000272942"/>
    </source>
</evidence>
<keyword evidence="6" id="KW-1185">Reference proteome</keyword>
<accession>A0A183B4A5</accession>
<keyword evidence="2" id="KW-0808">Transferase</keyword>
<evidence type="ECO:0000256" key="2">
    <source>
        <dbReference type="ARBA" id="ARBA00023315"/>
    </source>
</evidence>
<dbReference type="UniPathway" id="UPA00659"/>
<dbReference type="GO" id="GO:0006635">
    <property type="term" value="P:fatty acid beta-oxidation"/>
    <property type="evidence" value="ECO:0007669"/>
    <property type="project" value="UniProtKB-UniPathway"/>
</dbReference>
<evidence type="ECO:0000313" key="5">
    <source>
        <dbReference type="EMBL" id="VDP91315.1"/>
    </source>
</evidence>
<proteinExistence type="predicted"/>
<gene>
    <name evidence="5" type="ORF">ECPE_LOCUS14043</name>
</gene>
<dbReference type="OrthoDB" id="240216at2759"/>
<dbReference type="AlphaFoldDB" id="A0A183B4A5"/>
<dbReference type="InterPro" id="IPR000542">
    <property type="entry name" value="Carn_acyl_trans"/>
</dbReference>
<comment type="catalytic activity">
    <reaction evidence="3">
        <text>4,8-dimethylnonanoyl-CoA + (R)-carnitine = O-4,8-dimethylnonanoyl-(R)-carnitine + CoA</text>
        <dbReference type="Rhea" id="RHEA:44860"/>
        <dbReference type="ChEBI" id="CHEBI:16347"/>
        <dbReference type="ChEBI" id="CHEBI:57287"/>
        <dbReference type="ChEBI" id="CHEBI:77061"/>
        <dbReference type="ChEBI" id="CHEBI:84654"/>
    </reaction>
</comment>
<dbReference type="InterPro" id="IPR042572">
    <property type="entry name" value="Carn_acyl_trans_N"/>
</dbReference>
<protein>
    <submittedName>
        <fullName evidence="7">Carn_acyltransf domain-containing protein</fullName>
    </submittedName>
</protein>
<evidence type="ECO:0000313" key="7">
    <source>
        <dbReference type="WBParaSite" id="ECPE_0001408001-mRNA-1"/>
    </source>
</evidence>